<accession>A0AAD5KW56</accession>
<dbReference type="Proteomes" id="UP000820818">
    <property type="component" value="Linkage Group LG3"/>
</dbReference>
<proteinExistence type="predicted"/>
<evidence type="ECO:0000313" key="2">
    <source>
        <dbReference type="EMBL" id="KAI9560724.1"/>
    </source>
</evidence>
<sequence>MEYIFGLTMVSFFIWICYLHWKRRSVLMDSSSYYSEAIIPQENKKLTGPKTQEKRSEKGSSIYVDNPEIKEENSAFLFKKPSQFPDNELILPDVSDIESEENVVNPFDDPAIEDDFFESQSNHSHDPYPPDFSVVVHIHFAFVLGLQEMPANVPPDLAIVNHIHTDEAEIAEFLLRLRRAYRIMSDDYVDYLNQIFTLNPMFSHIPSKGGVSKITEDPDIPCEVHSVTKPTIEAKRKNKFGKVITKWKKWVATHIRKIRTEREPCEITKPVDEPKRKTKLRKFRSKWEKWTAYFLAHFPSQDVNDWGDFTAHVDKNLLDVCADAVKQKEESKQSEARDIQETVDHIHILYTNNPYAEGILCEYELHPKVYHFHYVEMSEEFMSDTAQKDLNEDTFTFQYSPATEDTVPVMMEVPNLPNESLTATKPNVGEIFENEVEEIVEEIAIPPSERDVSIKDTLLTANKKNKFGTLGSKLKKWTAVHFPRRKAKDTLEVTQDQVDQLANGIQGAGENQEQQTFVKDSIRKRKSRSQGLKERI</sequence>
<feature type="region of interest" description="Disordered" evidence="1">
    <location>
        <begin position="45"/>
        <end position="64"/>
    </location>
</feature>
<keyword evidence="3" id="KW-1185">Reference proteome</keyword>
<organism evidence="2 3">
    <name type="scientific">Daphnia sinensis</name>
    <dbReference type="NCBI Taxonomy" id="1820382"/>
    <lineage>
        <taxon>Eukaryota</taxon>
        <taxon>Metazoa</taxon>
        <taxon>Ecdysozoa</taxon>
        <taxon>Arthropoda</taxon>
        <taxon>Crustacea</taxon>
        <taxon>Branchiopoda</taxon>
        <taxon>Diplostraca</taxon>
        <taxon>Cladocera</taxon>
        <taxon>Anomopoda</taxon>
        <taxon>Daphniidae</taxon>
        <taxon>Daphnia</taxon>
        <taxon>Daphnia similis group</taxon>
    </lineage>
</organism>
<protein>
    <submittedName>
        <fullName evidence="2">Uncharacterized protein</fullName>
    </submittedName>
</protein>
<evidence type="ECO:0000256" key="1">
    <source>
        <dbReference type="SAM" id="MobiDB-lite"/>
    </source>
</evidence>
<feature type="region of interest" description="Disordered" evidence="1">
    <location>
        <begin position="505"/>
        <end position="536"/>
    </location>
</feature>
<dbReference type="AlphaFoldDB" id="A0AAD5KW56"/>
<evidence type="ECO:0000313" key="3">
    <source>
        <dbReference type="Proteomes" id="UP000820818"/>
    </source>
</evidence>
<dbReference type="EMBL" id="WJBH02000003">
    <property type="protein sequence ID" value="KAI9560724.1"/>
    <property type="molecule type" value="Genomic_DNA"/>
</dbReference>
<feature type="compositionally biased region" description="Polar residues" evidence="1">
    <location>
        <begin position="509"/>
        <end position="518"/>
    </location>
</feature>
<reference evidence="2 3" key="1">
    <citation type="submission" date="2022-05" db="EMBL/GenBank/DDBJ databases">
        <title>A multi-omics perspective on studying reproductive biology in Daphnia sinensis.</title>
        <authorList>
            <person name="Jia J."/>
        </authorList>
    </citation>
    <scope>NUCLEOTIDE SEQUENCE [LARGE SCALE GENOMIC DNA]</scope>
    <source>
        <strain evidence="2 3">WSL</strain>
    </source>
</reference>
<name>A0AAD5KW56_9CRUS</name>
<gene>
    <name evidence="2" type="ORF">GHT06_011675</name>
</gene>
<comment type="caution">
    <text evidence="2">The sequence shown here is derived from an EMBL/GenBank/DDBJ whole genome shotgun (WGS) entry which is preliminary data.</text>
</comment>